<gene>
    <name evidence="4" type="primary">LOC120281960</name>
</gene>
<dbReference type="GO" id="GO:0046872">
    <property type="term" value="F:metal ion binding"/>
    <property type="evidence" value="ECO:0007669"/>
    <property type="project" value="InterPro"/>
</dbReference>
<feature type="region of interest" description="Disordered" evidence="1">
    <location>
        <begin position="37"/>
        <end position="108"/>
    </location>
</feature>
<feature type="compositionally biased region" description="Basic residues" evidence="1">
    <location>
        <begin position="74"/>
        <end position="83"/>
    </location>
</feature>
<dbReference type="PANTHER" id="PTHR46119">
    <property type="entry name" value="OS08G0405700 PROTEIN"/>
    <property type="match status" value="1"/>
</dbReference>
<dbReference type="Pfam" id="PF00403">
    <property type="entry name" value="HMA"/>
    <property type="match status" value="1"/>
</dbReference>
<keyword evidence="3" id="KW-1185">Reference proteome</keyword>
<dbReference type="InterPro" id="IPR006121">
    <property type="entry name" value="HMA_dom"/>
</dbReference>
<dbReference type="Proteomes" id="UP001515500">
    <property type="component" value="Chromosome 18"/>
</dbReference>
<dbReference type="SUPFAM" id="SSF55008">
    <property type="entry name" value="HMA, heavy metal-associated domain"/>
    <property type="match status" value="1"/>
</dbReference>
<protein>
    <submittedName>
        <fullName evidence="4">Protein SODIUM POTASSIUM ROOT DEFECTIVE 2-like</fullName>
    </submittedName>
</protein>
<dbReference type="GeneID" id="120281960"/>
<proteinExistence type="predicted"/>
<dbReference type="Gene3D" id="3.30.70.100">
    <property type="match status" value="1"/>
</dbReference>
<evidence type="ECO:0000256" key="1">
    <source>
        <dbReference type="SAM" id="MobiDB-lite"/>
    </source>
</evidence>
<evidence type="ECO:0000313" key="4">
    <source>
        <dbReference type="RefSeq" id="XP_039144589.1"/>
    </source>
</evidence>
<sequence>MASLLFKEMKGLNFSCTSPASTAAICATIEGSSLISSGTGRAIDRYNPHLRDPRRTKPLKPPALLPPQIPPSSKTKKKKKKTNNKSSEKSNSSNFVTINNNTSASPGSSTRFLLNSDVTLSHDHVFAEPEFLSVSSPDKEDHEPSSSSSSSLSSIVTTVTSSTSAASSVTVTVTDADADASGDHAVVKPENQQVVVLRVSLHCKGCEGKVRKHISKMEGVKSFLIDFAAKKVTVIGDVTPLGVLNSISKVKSAQFWPTPGDSSS</sequence>
<accession>A0AB40CX16</accession>
<feature type="domain" description="HMA" evidence="2">
    <location>
        <begin position="192"/>
        <end position="258"/>
    </location>
</feature>
<name>A0AB40CX16_DIOCR</name>
<reference evidence="4" key="1">
    <citation type="submission" date="2025-08" db="UniProtKB">
        <authorList>
            <consortium name="RefSeq"/>
        </authorList>
    </citation>
    <scope>IDENTIFICATION</scope>
</reference>
<feature type="region of interest" description="Disordered" evidence="1">
    <location>
        <begin position="133"/>
        <end position="153"/>
    </location>
</feature>
<dbReference type="AlphaFoldDB" id="A0AB40CX16"/>
<dbReference type="InterPro" id="IPR036163">
    <property type="entry name" value="HMA_dom_sf"/>
</dbReference>
<dbReference type="InterPro" id="IPR044526">
    <property type="entry name" value="NAKR1-3"/>
</dbReference>
<dbReference type="PANTHER" id="PTHR46119:SF15">
    <property type="entry name" value="PROTEIN SODIUM POTASSIUM ROOT DEFECTIVE 2"/>
    <property type="match status" value="1"/>
</dbReference>
<dbReference type="PROSITE" id="PS50846">
    <property type="entry name" value="HMA_2"/>
    <property type="match status" value="1"/>
</dbReference>
<feature type="compositionally biased region" description="Pro residues" evidence="1">
    <location>
        <begin position="59"/>
        <end position="70"/>
    </location>
</feature>
<evidence type="ECO:0000313" key="3">
    <source>
        <dbReference type="Proteomes" id="UP001515500"/>
    </source>
</evidence>
<dbReference type="CDD" id="cd00371">
    <property type="entry name" value="HMA"/>
    <property type="match status" value="1"/>
</dbReference>
<organism evidence="3 4">
    <name type="scientific">Dioscorea cayennensis subsp. rotundata</name>
    <name type="common">White Guinea yam</name>
    <name type="synonym">Dioscorea rotundata</name>
    <dbReference type="NCBI Taxonomy" id="55577"/>
    <lineage>
        <taxon>Eukaryota</taxon>
        <taxon>Viridiplantae</taxon>
        <taxon>Streptophyta</taxon>
        <taxon>Embryophyta</taxon>
        <taxon>Tracheophyta</taxon>
        <taxon>Spermatophyta</taxon>
        <taxon>Magnoliopsida</taxon>
        <taxon>Liliopsida</taxon>
        <taxon>Dioscoreales</taxon>
        <taxon>Dioscoreaceae</taxon>
        <taxon>Dioscorea</taxon>
    </lineage>
</organism>
<feature type="compositionally biased region" description="Basic and acidic residues" evidence="1">
    <location>
        <begin position="42"/>
        <end position="55"/>
    </location>
</feature>
<feature type="compositionally biased region" description="Polar residues" evidence="1">
    <location>
        <begin position="95"/>
        <end position="108"/>
    </location>
</feature>
<dbReference type="RefSeq" id="XP_039144589.1">
    <property type="nucleotide sequence ID" value="XM_039288655.1"/>
</dbReference>
<evidence type="ECO:0000259" key="2">
    <source>
        <dbReference type="PROSITE" id="PS50846"/>
    </source>
</evidence>